<dbReference type="GO" id="GO:0005886">
    <property type="term" value="C:plasma membrane"/>
    <property type="evidence" value="ECO:0007669"/>
    <property type="project" value="UniProtKB-SubCell"/>
</dbReference>
<dbReference type="PANTHER" id="PTHR37479">
    <property type="entry name" value="CELL DIVISION PROTEIN FTSL"/>
    <property type="match status" value="1"/>
</dbReference>
<evidence type="ECO:0000256" key="8">
    <source>
        <dbReference type="HAMAP-Rule" id="MF_00910"/>
    </source>
</evidence>
<dbReference type="GO" id="GO:0032153">
    <property type="term" value="C:cell division site"/>
    <property type="evidence" value="ECO:0007669"/>
    <property type="project" value="UniProtKB-UniRule"/>
</dbReference>
<proteinExistence type="inferred from homology"/>
<evidence type="ECO:0000256" key="9">
    <source>
        <dbReference type="NCBIfam" id="TIGR02209"/>
    </source>
</evidence>
<dbReference type="InterPro" id="IPR011922">
    <property type="entry name" value="Cell_div_FtsL"/>
</dbReference>
<evidence type="ECO:0000313" key="12">
    <source>
        <dbReference type="Proteomes" id="UP000483432"/>
    </source>
</evidence>
<evidence type="ECO:0000256" key="7">
    <source>
        <dbReference type="ARBA" id="ARBA00023306"/>
    </source>
</evidence>
<reference evidence="11 12" key="1">
    <citation type="submission" date="2019-09" db="EMBL/GenBank/DDBJ databases">
        <title>H2 Metabolism Revealed by Metagenomic Analysis in Subglacial Sediment of East Antarctica.</title>
        <authorList>
            <person name="Yang Z."/>
            <person name="Zhang Y."/>
            <person name="Lv Y."/>
            <person name="Yan W."/>
            <person name="Xiao X."/>
            <person name="Sun B."/>
            <person name="Ma H."/>
        </authorList>
    </citation>
    <scope>NUCLEOTIDE SEQUENCE [LARGE SCALE GENOMIC DNA]</scope>
    <source>
        <strain evidence="11">Bin2_2</strain>
    </source>
</reference>
<keyword evidence="7 8" id="KW-0131">Cell cycle</keyword>
<evidence type="ECO:0000256" key="2">
    <source>
        <dbReference type="ARBA" id="ARBA00022475"/>
    </source>
</evidence>
<dbReference type="AlphaFoldDB" id="A0A7C9P9C0"/>
<evidence type="ECO:0000256" key="5">
    <source>
        <dbReference type="ARBA" id="ARBA00022989"/>
    </source>
</evidence>
<keyword evidence="2 8" id="KW-1003">Cell membrane</keyword>
<evidence type="ECO:0000256" key="3">
    <source>
        <dbReference type="ARBA" id="ARBA00022618"/>
    </source>
</evidence>
<keyword evidence="10" id="KW-0175">Coiled coil</keyword>
<feature type="coiled-coil region" evidence="10">
    <location>
        <begin position="26"/>
        <end position="53"/>
    </location>
</feature>
<evidence type="ECO:0000256" key="1">
    <source>
        <dbReference type="ARBA" id="ARBA00004401"/>
    </source>
</evidence>
<evidence type="ECO:0000256" key="4">
    <source>
        <dbReference type="ARBA" id="ARBA00022692"/>
    </source>
</evidence>
<keyword evidence="4 8" id="KW-0812">Transmembrane</keyword>
<dbReference type="NCBIfam" id="TIGR02209">
    <property type="entry name" value="ftsL_broad"/>
    <property type="match status" value="1"/>
</dbReference>
<dbReference type="PANTHER" id="PTHR37479:SF1">
    <property type="entry name" value="CELL DIVISION PROTEIN FTSL"/>
    <property type="match status" value="1"/>
</dbReference>
<evidence type="ECO:0000256" key="6">
    <source>
        <dbReference type="ARBA" id="ARBA00023136"/>
    </source>
</evidence>
<evidence type="ECO:0000256" key="10">
    <source>
        <dbReference type="SAM" id="Coils"/>
    </source>
</evidence>
<sequence length="95" mass="10958">MSRLNVVLAVVLVMCALAVIQAQHRSRTYFVELERLKKEARAFEEQWGRLQLEQSTWANPARVDTLARTQLGLIPPTQERIRVETGRVESWRGTP</sequence>
<dbReference type="Pfam" id="PF04999">
    <property type="entry name" value="FtsL"/>
    <property type="match status" value="1"/>
</dbReference>
<comment type="function">
    <text evidence="8">Essential cell division protein. May link together the upstream cell division proteins, which are predominantly cytoplasmic, with the downstream cell division proteins, which are predominantly periplasmic.</text>
</comment>
<organism evidence="11 12">
    <name type="scientific">Sulfuriferula multivorans</name>
    <dbReference type="NCBI Taxonomy" id="1559896"/>
    <lineage>
        <taxon>Bacteria</taxon>
        <taxon>Pseudomonadati</taxon>
        <taxon>Pseudomonadota</taxon>
        <taxon>Betaproteobacteria</taxon>
        <taxon>Nitrosomonadales</taxon>
        <taxon>Sulfuricellaceae</taxon>
        <taxon>Sulfuriferula</taxon>
    </lineage>
</organism>
<comment type="caution">
    <text evidence="11">The sequence shown here is derived from an EMBL/GenBank/DDBJ whole genome shotgun (WGS) entry which is preliminary data.</text>
</comment>
<keyword evidence="5 8" id="KW-1133">Transmembrane helix</keyword>
<dbReference type="EMBL" id="JAAFGW010000211">
    <property type="protein sequence ID" value="NDP49113.1"/>
    <property type="molecule type" value="Genomic_DNA"/>
</dbReference>
<keyword evidence="8" id="KW-0997">Cell inner membrane</keyword>
<keyword evidence="6 8" id="KW-0472">Membrane</keyword>
<keyword evidence="3 8" id="KW-0132">Cell division</keyword>
<comment type="subunit">
    <text evidence="8">Part of a complex composed of FtsB, FtsL and FtsQ.</text>
</comment>
<accession>A0A7C9P9C0</accession>
<name>A0A7C9P9C0_9PROT</name>
<gene>
    <name evidence="8 11" type="primary">ftsL</name>
    <name evidence="11" type="ORF">GZ085_12150</name>
</gene>
<comment type="subcellular location">
    <subcellularLocation>
        <location evidence="8">Cell inner membrane</location>
        <topology evidence="8">Single-pass type II membrane protein</topology>
    </subcellularLocation>
    <subcellularLocation>
        <location evidence="1">Cell membrane</location>
        <topology evidence="1">Single-pass type II membrane protein</topology>
    </subcellularLocation>
    <text evidence="8">Localizes to the division septum where it forms a ring structure.</text>
</comment>
<dbReference type="HAMAP" id="MF_00910">
    <property type="entry name" value="FtsL"/>
    <property type="match status" value="1"/>
</dbReference>
<dbReference type="Proteomes" id="UP000483432">
    <property type="component" value="Unassembled WGS sequence"/>
</dbReference>
<dbReference type="GO" id="GO:0043093">
    <property type="term" value="P:FtsZ-dependent cytokinesis"/>
    <property type="evidence" value="ECO:0007669"/>
    <property type="project" value="UniProtKB-UniRule"/>
</dbReference>
<comment type="similarity">
    <text evidence="8">Belongs to the FtsL family.</text>
</comment>
<protein>
    <recommendedName>
        <fullName evidence="8 9">Cell division protein FtsL</fullName>
    </recommendedName>
</protein>
<evidence type="ECO:0000313" key="11">
    <source>
        <dbReference type="EMBL" id="NDP49113.1"/>
    </source>
</evidence>